<protein>
    <submittedName>
        <fullName evidence="2">Uncharacterized protein</fullName>
    </submittedName>
</protein>
<keyword evidence="1" id="KW-0472">Membrane</keyword>
<keyword evidence="1" id="KW-1133">Transmembrane helix</keyword>
<dbReference type="EMBL" id="AY005137">
    <property type="protein sequence ID" value="AAG12423.1"/>
    <property type="molecule type" value="Genomic_DNA"/>
</dbReference>
<evidence type="ECO:0000313" key="2">
    <source>
        <dbReference type="EMBL" id="AAG12423.1"/>
    </source>
</evidence>
<sequence length="109" mass="12218">MDGAHLAVGYDRSAWPFTGSICPGLLYILIHRVDNAGLTWEQGKASGLGLLFLFAGRIVCRFVKLFFYFILSFFELLDTLAESFGQFGQLLSAEQEKDDEQNENEFLAA</sequence>
<keyword evidence="1" id="KW-0812">Transmembrane</keyword>
<feature type="transmembrane region" description="Helical" evidence="1">
    <location>
        <begin position="50"/>
        <end position="74"/>
    </location>
</feature>
<dbReference type="AlphaFoldDB" id="Q93SU3"/>
<accession>Q93SU3</accession>
<proteinExistence type="predicted"/>
<organism evidence="2">
    <name type="scientific">Chlorobaculum tepidum</name>
    <dbReference type="NCBI Taxonomy" id="1097"/>
    <lineage>
        <taxon>Bacteria</taxon>
        <taxon>Pseudomonadati</taxon>
        <taxon>Chlorobiota</taxon>
        <taxon>Chlorobiia</taxon>
        <taxon>Chlorobiales</taxon>
        <taxon>Chlorobiaceae</taxon>
        <taxon>Chlorobaculum</taxon>
    </lineage>
</organism>
<reference evidence="2" key="1">
    <citation type="journal article" date="2000" name="Science">
        <title>Molecular evidence for the early evolution of photosynthesis.</title>
        <authorList>
            <person name="Xiong J."/>
            <person name="Fischer W.M."/>
            <person name="Inoue K."/>
            <person name="Nakahara M."/>
            <person name="Bauer C.E."/>
        </authorList>
    </citation>
    <scope>NUCLEOTIDE SEQUENCE</scope>
</reference>
<feature type="transmembrane region" description="Helical" evidence="1">
    <location>
        <begin position="12"/>
        <end position="30"/>
    </location>
</feature>
<name>Q93SU3_CHLTP</name>
<evidence type="ECO:0000256" key="1">
    <source>
        <dbReference type="SAM" id="Phobius"/>
    </source>
</evidence>